<protein>
    <recommendedName>
        <fullName evidence="1">Aminoglycoside phosphotransferase domain-containing protein</fullName>
    </recommendedName>
</protein>
<feature type="domain" description="Aminoglycoside phosphotransferase" evidence="1">
    <location>
        <begin position="84"/>
        <end position="262"/>
    </location>
</feature>
<dbReference type="Pfam" id="PF01636">
    <property type="entry name" value="APH"/>
    <property type="match status" value="1"/>
</dbReference>
<evidence type="ECO:0000313" key="3">
    <source>
        <dbReference type="Proteomes" id="UP000327013"/>
    </source>
</evidence>
<dbReference type="InterPro" id="IPR002575">
    <property type="entry name" value="Aminoglycoside_PTrfase"/>
</dbReference>
<dbReference type="InterPro" id="IPR051678">
    <property type="entry name" value="AGP_Transferase"/>
</dbReference>
<dbReference type="EMBL" id="VIBQ01000070">
    <property type="protein sequence ID" value="KAB8596109.1"/>
    <property type="molecule type" value="Genomic_DNA"/>
</dbReference>
<dbReference type="InterPro" id="IPR011009">
    <property type="entry name" value="Kinase-like_dom_sf"/>
</dbReference>
<gene>
    <name evidence="2" type="ORF">FH972_025818</name>
</gene>
<comment type="caution">
    <text evidence="2">The sequence shown here is derived from an EMBL/GenBank/DDBJ whole genome shotgun (WGS) entry which is preliminary data.</text>
</comment>
<dbReference type="CDD" id="cd05120">
    <property type="entry name" value="APH_ChoK_like"/>
    <property type="match status" value="1"/>
</dbReference>
<organism evidence="2 3">
    <name type="scientific">Carpinus fangiana</name>
    <dbReference type="NCBI Taxonomy" id="176857"/>
    <lineage>
        <taxon>Eukaryota</taxon>
        <taxon>Viridiplantae</taxon>
        <taxon>Streptophyta</taxon>
        <taxon>Embryophyta</taxon>
        <taxon>Tracheophyta</taxon>
        <taxon>Spermatophyta</taxon>
        <taxon>Magnoliopsida</taxon>
        <taxon>eudicotyledons</taxon>
        <taxon>Gunneridae</taxon>
        <taxon>Pentapetalae</taxon>
        <taxon>rosids</taxon>
        <taxon>fabids</taxon>
        <taxon>Fagales</taxon>
        <taxon>Betulaceae</taxon>
        <taxon>Carpinus</taxon>
    </lineage>
</organism>
<evidence type="ECO:0000313" key="2">
    <source>
        <dbReference type="EMBL" id="KAB8596109.1"/>
    </source>
</evidence>
<accession>A0A5N6L2I5</accession>
<keyword evidence="3" id="KW-1185">Reference proteome</keyword>
<evidence type="ECO:0000259" key="1">
    <source>
        <dbReference type="Pfam" id="PF01636"/>
    </source>
</evidence>
<dbReference type="PANTHER" id="PTHR21310">
    <property type="entry name" value="AMINOGLYCOSIDE PHOSPHOTRANSFERASE-RELATED-RELATED"/>
    <property type="match status" value="1"/>
</dbReference>
<sequence length="324" mass="36829">MRPLQFHQPIDAKTWLLGGSVLVQWSDALQPENDVLAQWPDGTGYFTVKTHAENQHGLHRSAEQNADSQSLFSLIYEAGDATAVWALGTDTICKIKEKIPNVCSEARIIAFVQENIPSVPVPEVLYTYERDDCYVLFLKRVPGETVRDAWLTLTPDQQSHIWDQVAEYCAIMADVTSENLSGVGETCLLEPYLYARKNIPLEPLMVSQAQLYLDKYNPPGMKAPQVNKFHFYHADLGPGNIILFNGSVAAIVDWESAGFYPRFWIATKPSVSPGFDFHPPLDDVESYQWRKVLKERLESKGFAPVSDWWMEWRARVRDDWTSTS</sequence>
<dbReference type="OrthoDB" id="5404599at2759"/>
<dbReference type="SUPFAM" id="SSF56112">
    <property type="entry name" value="Protein kinase-like (PK-like)"/>
    <property type="match status" value="1"/>
</dbReference>
<dbReference type="PANTHER" id="PTHR21310:SF58">
    <property type="entry name" value="AMINOGLYCOSIDE PHOSPHOTRANSFERASE DOMAIN-CONTAINING PROTEIN"/>
    <property type="match status" value="1"/>
</dbReference>
<name>A0A5N6L2I5_9ROSI</name>
<dbReference type="Proteomes" id="UP000327013">
    <property type="component" value="Unassembled WGS sequence"/>
</dbReference>
<proteinExistence type="predicted"/>
<reference evidence="2 3" key="1">
    <citation type="submission" date="2019-06" db="EMBL/GenBank/DDBJ databases">
        <title>A chromosomal-level reference genome of Carpinus fangiana (Coryloideae, Betulaceae).</title>
        <authorList>
            <person name="Yang X."/>
            <person name="Wang Z."/>
            <person name="Zhang L."/>
            <person name="Hao G."/>
            <person name="Liu J."/>
            <person name="Yang Y."/>
        </authorList>
    </citation>
    <scope>NUCLEOTIDE SEQUENCE [LARGE SCALE GENOMIC DNA]</scope>
    <source>
        <strain evidence="2">Cfa_2016G</strain>
        <tissue evidence="2">Leaf</tissue>
    </source>
</reference>
<dbReference type="AlphaFoldDB" id="A0A5N6L2I5"/>